<evidence type="ECO:0000313" key="3">
    <source>
        <dbReference type="Proteomes" id="UP001189624"/>
    </source>
</evidence>
<proteinExistence type="predicted"/>
<evidence type="ECO:0000256" key="1">
    <source>
        <dbReference type="SAM" id="Phobius"/>
    </source>
</evidence>
<dbReference type="EMBL" id="OY731406">
    <property type="protein sequence ID" value="CAJ1973616.1"/>
    <property type="molecule type" value="Genomic_DNA"/>
</dbReference>
<gene>
    <name evidence="2" type="ORF">AYBTSS11_LOCUS25680</name>
</gene>
<dbReference type="Gramene" id="rna-AYBTSS11_LOCUS25680">
    <property type="protein sequence ID" value="CAJ1973616.1"/>
    <property type="gene ID" value="gene-AYBTSS11_LOCUS25680"/>
</dbReference>
<reference evidence="2" key="1">
    <citation type="submission" date="2023-10" db="EMBL/GenBank/DDBJ databases">
        <authorList>
            <person name="Domelevo Entfellner J.-B."/>
        </authorList>
    </citation>
    <scope>NUCLEOTIDE SEQUENCE</scope>
</reference>
<evidence type="ECO:0000313" key="2">
    <source>
        <dbReference type="EMBL" id="CAJ1973616.1"/>
    </source>
</evidence>
<feature type="transmembrane region" description="Helical" evidence="1">
    <location>
        <begin position="12"/>
        <end position="37"/>
    </location>
</feature>
<organism evidence="2 3">
    <name type="scientific">Sphenostylis stenocarpa</name>
    <dbReference type="NCBI Taxonomy" id="92480"/>
    <lineage>
        <taxon>Eukaryota</taxon>
        <taxon>Viridiplantae</taxon>
        <taxon>Streptophyta</taxon>
        <taxon>Embryophyta</taxon>
        <taxon>Tracheophyta</taxon>
        <taxon>Spermatophyta</taxon>
        <taxon>Magnoliopsida</taxon>
        <taxon>eudicotyledons</taxon>
        <taxon>Gunneridae</taxon>
        <taxon>Pentapetalae</taxon>
        <taxon>rosids</taxon>
        <taxon>fabids</taxon>
        <taxon>Fabales</taxon>
        <taxon>Fabaceae</taxon>
        <taxon>Papilionoideae</taxon>
        <taxon>50 kb inversion clade</taxon>
        <taxon>NPAAA clade</taxon>
        <taxon>indigoferoid/millettioid clade</taxon>
        <taxon>Phaseoleae</taxon>
        <taxon>Sphenostylis</taxon>
    </lineage>
</organism>
<keyword evidence="1" id="KW-0812">Transmembrane</keyword>
<keyword evidence="3" id="KW-1185">Reference proteome</keyword>
<dbReference type="Proteomes" id="UP001189624">
    <property type="component" value="Chromosome 9"/>
</dbReference>
<dbReference type="AlphaFoldDB" id="A0AA86SVJ4"/>
<accession>A0AA86SVJ4</accession>
<sequence length="157" mass="18145">MQMMKLKENRSSFVSTFPTLLILFYPSFIIVATFIVLRSNHTAHGALSLWPQMATPNLTMDKRLVNSIKVAGAASLKGYPNTFNPNEDHPHHKNLYFNRTHTRHLIINDSSAPHVALSRSLLVWRPRRHAWSHSVRALDLGLLLLENFWPVTERRKR</sequence>
<keyword evidence="1" id="KW-0472">Membrane</keyword>
<protein>
    <submittedName>
        <fullName evidence="2">Uncharacterized protein</fullName>
    </submittedName>
</protein>
<name>A0AA86SVJ4_9FABA</name>
<keyword evidence="1" id="KW-1133">Transmembrane helix</keyword>